<dbReference type="InterPro" id="IPR006553">
    <property type="entry name" value="Leu-rich_rpt_Cys-con_subtyp"/>
</dbReference>
<dbReference type="SUPFAM" id="SSF52047">
    <property type="entry name" value="RNI-like"/>
    <property type="match status" value="2"/>
</dbReference>
<keyword evidence="2" id="KW-1185">Reference proteome</keyword>
<name>A0AAV0ZWY4_VICFA</name>
<dbReference type="Proteomes" id="UP001157006">
    <property type="component" value="Chromosome 2"/>
</dbReference>
<sequence>MSLPDECWESIFKSLLAVHDGDYDYDGRDIHRYFESLSLVSKHFLSITNRLRSSLTISDPTLPFLPNLFHRFPNLTSLHLTRITKPTDLHALLCQISIFPFNLKSLKISNQPTIPANGLQTLSKTFPSLTSLTCSNILSIHDYDLVLISDSFPFLQQLDLSNTLKDVTVALNAMALNLPNLRKVNLSGHYNINDSMLLHLCINSQFLQEIVIFKSSFITHHGIATAIRHRPALRSLSLGLCLNGSNSNFIDSLVSLKGLTCLDLSHSAVSDHLLSSLADKGLPLRKLILQACRGYSYVGIFNLLSKCQNFQYLDLQEAYFLNDLHVLELSSFLGDLVSINISKCTSLTNFALFSLLRNCASLNEVRMEYTSIGKDSEESYNTLINHVVNSQLKSLHLAHNRWLRDEHIYMFASILPNLQLLDLRDCWGLSEEGISHVLRKCSKIRYLNLTNCVGLEILRMNFEVSSLEVLNLSECGIDDTSLYAISKSCVGLLQLDLGRCYDVTEKGVRQVVESCTQLREINLQECRKVAADVVDSMVFIRPSLRKITAPPYFPCSESKRKLFLRHGCHVC</sequence>
<dbReference type="AlphaFoldDB" id="A0AAV0ZWY4"/>
<evidence type="ECO:0000313" key="2">
    <source>
        <dbReference type="Proteomes" id="UP001157006"/>
    </source>
</evidence>
<dbReference type="EMBL" id="OX451737">
    <property type="protein sequence ID" value="CAI8601377.1"/>
    <property type="molecule type" value="Genomic_DNA"/>
</dbReference>
<dbReference type="PANTHER" id="PTHR13318">
    <property type="entry name" value="PARTNER OF PAIRED, ISOFORM B-RELATED"/>
    <property type="match status" value="1"/>
</dbReference>
<reference evidence="1 2" key="1">
    <citation type="submission" date="2023-01" db="EMBL/GenBank/DDBJ databases">
        <authorList>
            <person name="Kreplak J."/>
        </authorList>
    </citation>
    <scope>NUCLEOTIDE SEQUENCE [LARGE SCALE GENOMIC DNA]</scope>
</reference>
<dbReference type="SMART" id="SM00367">
    <property type="entry name" value="LRR_CC"/>
    <property type="match status" value="9"/>
</dbReference>
<dbReference type="FunFam" id="3.80.10.10:FF:000930">
    <property type="entry name" value="F-box/LRR-repeat protein 20"/>
    <property type="match status" value="1"/>
</dbReference>
<dbReference type="Gene3D" id="3.80.10.10">
    <property type="entry name" value="Ribonuclease Inhibitor"/>
    <property type="match status" value="4"/>
</dbReference>
<dbReference type="PANTHER" id="PTHR13318:SF106">
    <property type="entry name" value="F-BOX_LRR-REPEAT PROTEIN 2"/>
    <property type="match status" value="1"/>
</dbReference>
<gene>
    <name evidence="1" type="ORF">VFH_II269560</name>
</gene>
<dbReference type="GO" id="GO:0019005">
    <property type="term" value="C:SCF ubiquitin ligase complex"/>
    <property type="evidence" value="ECO:0007669"/>
    <property type="project" value="TreeGrafter"/>
</dbReference>
<proteinExistence type="predicted"/>
<evidence type="ECO:0000313" key="1">
    <source>
        <dbReference type="EMBL" id="CAI8601377.1"/>
    </source>
</evidence>
<organism evidence="1 2">
    <name type="scientific">Vicia faba</name>
    <name type="common">Broad bean</name>
    <name type="synonym">Faba vulgaris</name>
    <dbReference type="NCBI Taxonomy" id="3906"/>
    <lineage>
        <taxon>Eukaryota</taxon>
        <taxon>Viridiplantae</taxon>
        <taxon>Streptophyta</taxon>
        <taxon>Embryophyta</taxon>
        <taxon>Tracheophyta</taxon>
        <taxon>Spermatophyta</taxon>
        <taxon>Magnoliopsida</taxon>
        <taxon>eudicotyledons</taxon>
        <taxon>Gunneridae</taxon>
        <taxon>Pentapetalae</taxon>
        <taxon>rosids</taxon>
        <taxon>fabids</taxon>
        <taxon>Fabales</taxon>
        <taxon>Fabaceae</taxon>
        <taxon>Papilionoideae</taxon>
        <taxon>50 kb inversion clade</taxon>
        <taxon>NPAAA clade</taxon>
        <taxon>Hologalegina</taxon>
        <taxon>IRL clade</taxon>
        <taxon>Fabeae</taxon>
        <taxon>Vicia</taxon>
    </lineage>
</organism>
<dbReference type="InterPro" id="IPR032675">
    <property type="entry name" value="LRR_dom_sf"/>
</dbReference>
<protein>
    <submittedName>
        <fullName evidence="1">Uncharacterized protein</fullName>
    </submittedName>
</protein>
<dbReference type="GO" id="GO:0031146">
    <property type="term" value="P:SCF-dependent proteasomal ubiquitin-dependent protein catabolic process"/>
    <property type="evidence" value="ECO:0007669"/>
    <property type="project" value="TreeGrafter"/>
</dbReference>
<accession>A0AAV0ZWY4</accession>